<feature type="region of interest" description="Disordered" evidence="4">
    <location>
        <begin position="1135"/>
        <end position="1246"/>
    </location>
</feature>
<dbReference type="Pfam" id="PF13432">
    <property type="entry name" value="TPR_16"/>
    <property type="match status" value="1"/>
</dbReference>
<dbReference type="PROSITE" id="PS50005">
    <property type="entry name" value="TPR"/>
    <property type="match status" value="2"/>
</dbReference>
<evidence type="ECO:0000313" key="5">
    <source>
        <dbReference type="EMBL" id="SPO36232.1"/>
    </source>
</evidence>
<feature type="compositionally biased region" description="Gly residues" evidence="4">
    <location>
        <begin position="1449"/>
        <end position="1459"/>
    </location>
</feature>
<dbReference type="SMART" id="SM00028">
    <property type="entry name" value="TPR"/>
    <property type="match status" value="3"/>
</dbReference>
<feature type="repeat" description="TPR" evidence="3">
    <location>
        <begin position="1045"/>
        <end position="1078"/>
    </location>
</feature>
<evidence type="ECO:0000256" key="1">
    <source>
        <dbReference type="ARBA" id="ARBA00022737"/>
    </source>
</evidence>
<protein>
    <submittedName>
        <fullName evidence="5">Uncharacterized protein</fullName>
    </submittedName>
</protein>
<evidence type="ECO:0000313" key="6">
    <source>
        <dbReference type="Proteomes" id="UP000323386"/>
    </source>
</evidence>
<proteinExistence type="predicted"/>
<keyword evidence="6" id="KW-1185">Reference proteome</keyword>
<feature type="region of interest" description="Disordered" evidence="4">
    <location>
        <begin position="1443"/>
        <end position="1464"/>
    </location>
</feature>
<dbReference type="SUPFAM" id="SSF48452">
    <property type="entry name" value="TPR-like"/>
    <property type="match status" value="1"/>
</dbReference>
<feature type="compositionally biased region" description="Acidic residues" evidence="4">
    <location>
        <begin position="1150"/>
        <end position="1164"/>
    </location>
</feature>
<organism evidence="5 6">
    <name type="scientific">Pseudozyma flocculosa</name>
    <dbReference type="NCBI Taxonomy" id="84751"/>
    <lineage>
        <taxon>Eukaryota</taxon>
        <taxon>Fungi</taxon>
        <taxon>Dikarya</taxon>
        <taxon>Basidiomycota</taxon>
        <taxon>Ustilaginomycotina</taxon>
        <taxon>Ustilaginomycetes</taxon>
        <taxon>Ustilaginales</taxon>
        <taxon>Ustilaginaceae</taxon>
        <taxon>Pseudozyma</taxon>
    </lineage>
</organism>
<dbReference type="Pfam" id="PF07719">
    <property type="entry name" value="TPR_2"/>
    <property type="match status" value="1"/>
</dbReference>
<sequence length="1504" mass="162900">MPTADMERSVQLPHTPLNHFLKSAKARLAQHDDLDDAVYLVTSPNPTLDQVVAAIAYAYLQSQAQQQPRSSKQSPSSSSSTSSPSPSTAGKKVYIPVIQAKRGETLDASLPDLSLALQASLIAPENLTFLDDQPWRTATAYGRNKDAILVGGTAKLAATPESINEWEEVHGMRVVGLIDSDLPPTELAELQVTIVTPNSEVKGTDPETGLASLVALHFKTQLSHQLQASVPAPAAAADNDDDKQDDASAASAALLPKELADLVLAAVLVETDNLAESKTSYLDEGAIGFLMSRSSFHGPQAQATADDEEQASDAKGQGDNDDDDDDVYVPTFPDLDSFYRALKSAARAGAAGAATLGGLKADGGAGPARLPTHFEWNLIHGSTLPLVEGADPLPDFARKAIVGDFADILTSPAALKLLQPYGVEVGKAAVAASASNDASGSDTLDLRRISVADAVAAQLAGSASQGELLCIAVAALHAFVQINWTGPDLPSDLTPYALLRTSASDSFPPRKVEEEEMEKDARRIGRIVHRASLDALVFKGEPAYHLCQSPFFLVFAKAVLEALWQNRGTGVAALETLPWWRLRASTVHSHVLDEPASFGKSVFDPISRLVEMLEANRQAYDLAAPSASASASMPISTTTPAQQLDPTKNPWASLSARLVLERGVALQRLGNDREASEKFVEAARINGLRYRLGGALGKRTKYQKEAKTQLVLLAKSAVVDGGEDDEDKQHQQQEGQNAPSPSEYAAPEAGEEKLDDGWQAKADPKDQVAGMPSTYALNDDVLLEQTQFTSTSVAASASDDKPTSGDADDLDQLDPNSQPPLAVLDQCTLLALCLNIRNTQPSHGLTSNQMSSFISRVISHPRNWMVHTMSLLLRARLEATRTRTVERSVLQLQALIDQMPTNDSSLEERLKFFHALDLPPKWEMQAELARRYASLGVTRSALEIFERIELWEEVVQCLGLLGRQQEGVEIIRELLEGRKVEADVDVHRRKRLGLAVNDSTAQQVMFGRLDRARESKLWCILGDLEPTSAEAHYAKAWSVSRSSSARAARSLGGVHFTRHDHAEAARWLRSALKINPLYTRSWFVLGCSYMRLERWKDAATCFRRCTALDEEDGESWNNLASCYLRMSEAQDAVDVESVGQADRAPALLDAGDDYDDDDDLDEDSWSLPSDGEELSDHADSGVDLSSTDESGGETETESGADTETEGDGEAPQRAAMRALGANRNRRQVQQQQQQQPPRAGRAGAAGPSYNLKLLAHRSLGKSLKFSHDNWRVWFNYMVVSVDVGMLSDATSALARVVELRTRQTGLGEADKEQSVDLAVLQRLVDAVTRGTPPYQVDGGVGGGGGGDEARPGANSGLGLYRQVRKLFDETLLARISSSAAIYRQYARLLEWTGENAKAIAAHLNAYRAGAGNPADEAVCHDPARFEEACVDVERTVEVLLRLGPRPAQEGGGEGEGQGAAGPRAMDDCKYQARSLVRTFVARTKAEFEEREDWVRLKEMVAELR</sequence>
<dbReference type="EMBL" id="OOIP01000004">
    <property type="protein sequence ID" value="SPO36232.1"/>
    <property type="molecule type" value="Genomic_DNA"/>
</dbReference>
<dbReference type="InterPro" id="IPR044244">
    <property type="entry name" value="TTC27/Emw1"/>
</dbReference>
<evidence type="ECO:0000256" key="2">
    <source>
        <dbReference type="ARBA" id="ARBA00022803"/>
    </source>
</evidence>
<accession>A0A5C3EVZ9</accession>
<name>A0A5C3EVZ9_9BASI</name>
<feature type="region of interest" description="Disordered" evidence="4">
    <location>
        <begin position="720"/>
        <end position="753"/>
    </location>
</feature>
<feature type="compositionally biased region" description="Low complexity" evidence="4">
    <location>
        <begin position="1227"/>
        <end position="1246"/>
    </location>
</feature>
<keyword evidence="1" id="KW-0677">Repeat</keyword>
<evidence type="ECO:0000256" key="4">
    <source>
        <dbReference type="SAM" id="MobiDB-lite"/>
    </source>
</evidence>
<feature type="compositionally biased region" description="Low complexity" evidence="4">
    <location>
        <begin position="65"/>
        <end position="87"/>
    </location>
</feature>
<feature type="compositionally biased region" description="Low complexity" evidence="4">
    <location>
        <begin position="732"/>
        <end position="748"/>
    </location>
</feature>
<feature type="region of interest" description="Disordered" evidence="4">
    <location>
        <begin position="229"/>
        <end position="248"/>
    </location>
</feature>
<feature type="region of interest" description="Disordered" evidence="4">
    <location>
        <begin position="298"/>
        <end position="327"/>
    </location>
</feature>
<keyword evidence="2 3" id="KW-0802">TPR repeat</keyword>
<gene>
    <name evidence="5" type="ORF">PSFLO_01703</name>
</gene>
<dbReference type="InterPro" id="IPR011990">
    <property type="entry name" value="TPR-like_helical_dom_sf"/>
</dbReference>
<dbReference type="OrthoDB" id="1936594at2759"/>
<dbReference type="Proteomes" id="UP000323386">
    <property type="component" value="Unassembled WGS sequence"/>
</dbReference>
<dbReference type="Gene3D" id="1.25.40.10">
    <property type="entry name" value="Tetratricopeptide repeat domain"/>
    <property type="match status" value="1"/>
</dbReference>
<dbReference type="InterPro" id="IPR019734">
    <property type="entry name" value="TPR_rpt"/>
</dbReference>
<feature type="repeat" description="TPR" evidence="3">
    <location>
        <begin position="1079"/>
        <end position="1112"/>
    </location>
</feature>
<feature type="compositionally biased region" description="Acidic residues" evidence="4">
    <location>
        <begin position="1190"/>
        <end position="1208"/>
    </location>
</feature>
<feature type="region of interest" description="Disordered" evidence="4">
    <location>
        <begin position="792"/>
        <end position="819"/>
    </location>
</feature>
<dbReference type="InterPro" id="IPR013105">
    <property type="entry name" value="TPR_2"/>
</dbReference>
<dbReference type="PANTHER" id="PTHR16193">
    <property type="entry name" value="TETRATRICOPEPTIDE REPEAT PROTEIN 27"/>
    <property type="match status" value="1"/>
</dbReference>
<feature type="region of interest" description="Disordered" evidence="4">
    <location>
        <begin position="65"/>
        <end position="90"/>
    </location>
</feature>
<dbReference type="Gene3D" id="3.90.1640.10">
    <property type="entry name" value="inorganic pyrophosphatase (n-terminal core)"/>
    <property type="match status" value="1"/>
</dbReference>
<evidence type="ECO:0000256" key="3">
    <source>
        <dbReference type="PROSITE-ProRule" id="PRU00339"/>
    </source>
</evidence>
<dbReference type="PANTHER" id="PTHR16193:SF0">
    <property type="entry name" value="TETRATRICOPEPTIDE REPEAT PROTEIN 27"/>
    <property type="match status" value="1"/>
</dbReference>
<reference evidence="5 6" key="1">
    <citation type="submission" date="2018-03" db="EMBL/GenBank/DDBJ databases">
        <authorList>
            <person name="Guldener U."/>
        </authorList>
    </citation>
    <scope>NUCLEOTIDE SEQUENCE [LARGE SCALE GENOMIC DNA]</scope>
    <source>
        <strain evidence="5 6">DAOM196992</strain>
    </source>
</reference>